<feature type="domain" description="Putative restriction endonuclease" evidence="1">
    <location>
        <begin position="11"/>
        <end position="163"/>
    </location>
</feature>
<evidence type="ECO:0000313" key="3">
    <source>
        <dbReference type="Proteomes" id="UP000232638"/>
    </source>
</evidence>
<organism evidence="2 3">
    <name type="scientific">Candidatus Thiodictyon syntrophicum</name>
    <dbReference type="NCBI Taxonomy" id="1166950"/>
    <lineage>
        <taxon>Bacteria</taxon>
        <taxon>Pseudomonadati</taxon>
        <taxon>Pseudomonadota</taxon>
        <taxon>Gammaproteobacteria</taxon>
        <taxon>Chromatiales</taxon>
        <taxon>Chromatiaceae</taxon>
        <taxon>Thiodictyon</taxon>
    </lineage>
</organism>
<dbReference type="InterPro" id="IPR008538">
    <property type="entry name" value="Uma2"/>
</dbReference>
<reference evidence="2 3" key="1">
    <citation type="submission" date="2017-03" db="EMBL/GenBank/DDBJ databases">
        <title>Complete genome sequence of Candidatus 'Thiodictyon syntrophicum' sp. nov. strain Cad16T, a photolithoautotroph purple sulfur bacterium isolated from an alpine meromictic lake.</title>
        <authorList>
            <person name="Luedin S.M."/>
            <person name="Pothier J.F."/>
            <person name="Danza F."/>
            <person name="Storelli N."/>
            <person name="Wittwer M."/>
            <person name="Tonolla M."/>
        </authorList>
    </citation>
    <scope>NUCLEOTIDE SEQUENCE [LARGE SCALE GENOMIC DNA]</scope>
    <source>
        <strain evidence="2 3">Cad16T</strain>
    </source>
</reference>
<keyword evidence="3" id="KW-1185">Reference proteome</keyword>
<dbReference type="SUPFAM" id="SSF52980">
    <property type="entry name" value="Restriction endonuclease-like"/>
    <property type="match status" value="1"/>
</dbReference>
<evidence type="ECO:0000259" key="1">
    <source>
        <dbReference type="Pfam" id="PF05685"/>
    </source>
</evidence>
<dbReference type="AlphaFoldDB" id="A0A2K8UF44"/>
<accession>A0A2K8UF44</accession>
<dbReference type="PANTHER" id="PTHR36558">
    <property type="entry name" value="GLR1098 PROTEIN"/>
    <property type="match status" value="1"/>
</dbReference>
<proteinExistence type="predicted"/>
<sequence>MISVAAYLENEKVADLKSEYVNGEYLPMVDASRLHDQLCVRLARLLRGQLTGSPYRLFRPTVKVHVRGAGDERFYYPDLQVSGGEGAEYPDFLEAPKLILEVMSPASERRDREEKAPAYRRIEGLEELVLIAHQARRIEVWRRALDWTLETVSGTDTLRLRSLGCAIPLEQIYGGLGLPGG</sequence>
<dbReference type="EMBL" id="CP020370">
    <property type="protein sequence ID" value="AUB84204.1"/>
    <property type="molecule type" value="Genomic_DNA"/>
</dbReference>
<dbReference type="OrthoDB" id="26750at2"/>
<evidence type="ECO:0000313" key="2">
    <source>
        <dbReference type="EMBL" id="AUB84204.1"/>
    </source>
</evidence>
<dbReference type="PANTHER" id="PTHR36558:SF1">
    <property type="entry name" value="RESTRICTION ENDONUCLEASE DOMAIN-CONTAINING PROTEIN-RELATED"/>
    <property type="match status" value="1"/>
</dbReference>
<gene>
    <name evidence="2" type="ORF">THSYN_26860</name>
</gene>
<dbReference type="Gene3D" id="3.90.1570.10">
    <property type="entry name" value="tt1808, chain A"/>
    <property type="match status" value="1"/>
</dbReference>
<dbReference type="CDD" id="cd06260">
    <property type="entry name" value="DUF820-like"/>
    <property type="match status" value="1"/>
</dbReference>
<dbReference type="InterPro" id="IPR011335">
    <property type="entry name" value="Restrct_endonuc-II-like"/>
</dbReference>
<name>A0A2K8UF44_9GAMM</name>
<dbReference type="Pfam" id="PF05685">
    <property type="entry name" value="Uma2"/>
    <property type="match status" value="1"/>
</dbReference>
<dbReference type="Proteomes" id="UP000232638">
    <property type="component" value="Chromosome"/>
</dbReference>
<dbReference type="KEGG" id="tsy:THSYN_26860"/>
<dbReference type="InterPro" id="IPR012296">
    <property type="entry name" value="Nuclease_put_TT1808"/>
</dbReference>
<dbReference type="RefSeq" id="WP_100921871.1">
    <property type="nucleotide sequence ID" value="NZ_CP020370.1"/>
</dbReference>
<protein>
    <recommendedName>
        <fullName evidence="1">Putative restriction endonuclease domain-containing protein</fullName>
    </recommendedName>
</protein>